<dbReference type="InterPro" id="IPR036019">
    <property type="entry name" value="MscL_channel"/>
</dbReference>
<comment type="caution">
    <text evidence="12">The sequence shown here is derived from an EMBL/GenBank/DDBJ whole genome shotgun (WGS) entry which is preliminary data.</text>
</comment>
<reference evidence="12 13" key="1">
    <citation type="submission" date="2013-08" db="EMBL/GenBank/DDBJ databases">
        <title>An opportunistic ruminal bacterium that causes liver abscesses in cattle.</title>
        <authorList>
            <person name="Benahmed F.H."/>
            <person name="Rasmussen M."/>
            <person name="Harbottle H."/>
            <person name="Soppet D."/>
            <person name="Nagaraja T.G."/>
            <person name="Davidson M."/>
        </authorList>
    </citation>
    <scope>NUCLEOTIDE SEQUENCE [LARGE SCALE GENOMIC DNA]</scope>
    <source>
        <strain evidence="12 13">B35</strain>
    </source>
</reference>
<dbReference type="NCBIfam" id="NF001843">
    <property type="entry name" value="PRK00567.1-4"/>
    <property type="match status" value="1"/>
</dbReference>
<dbReference type="InterPro" id="IPR001185">
    <property type="entry name" value="MS_channel"/>
</dbReference>
<dbReference type="Pfam" id="PF01741">
    <property type="entry name" value="MscL"/>
    <property type="match status" value="1"/>
</dbReference>
<dbReference type="InterPro" id="IPR019823">
    <property type="entry name" value="Mechanosensitive_channel_CS"/>
</dbReference>
<dbReference type="GO" id="GO:0005886">
    <property type="term" value="C:plasma membrane"/>
    <property type="evidence" value="ECO:0007669"/>
    <property type="project" value="UniProtKB-SubCell"/>
</dbReference>
<dbReference type="PRINTS" id="PR01264">
    <property type="entry name" value="MECHCHANNEL"/>
</dbReference>
<keyword evidence="10 11" id="KW-0407">Ion channel</keyword>
<dbReference type="InterPro" id="IPR037673">
    <property type="entry name" value="MSC/AndL"/>
</dbReference>
<evidence type="ECO:0000256" key="9">
    <source>
        <dbReference type="ARBA" id="ARBA00023136"/>
    </source>
</evidence>
<dbReference type="PROSITE" id="PS01327">
    <property type="entry name" value="MSCL"/>
    <property type="match status" value="1"/>
</dbReference>
<evidence type="ECO:0000256" key="3">
    <source>
        <dbReference type="ARBA" id="ARBA00011255"/>
    </source>
</evidence>
<keyword evidence="7 11" id="KW-1133">Transmembrane helix</keyword>
<comment type="similarity">
    <text evidence="2 11">Belongs to the MscL family.</text>
</comment>
<evidence type="ECO:0000256" key="8">
    <source>
        <dbReference type="ARBA" id="ARBA00023065"/>
    </source>
</evidence>
<evidence type="ECO:0000256" key="6">
    <source>
        <dbReference type="ARBA" id="ARBA00022692"/>
    </source>
</evidence>
<evidence type="ECO:0000256" key="4">
    <source>
        <dbReference type="ARBA" id="ARBA00022448"/>
    </source>
</evidence>
<dbReference type="PATRIC" id="fig|1226633.4.peg.1902"/>
<evidence type="ECO:0000256" key="7">
    <source>
        <dbReference type="ARBA" id="ARBA00022989"/>
    </source>
</evidence>
<evidence type="ECO:0000256" key="2">
    <source>
        <dbReference type="ARBA" id="ARBA00007254"/>
    </source>
</evidence>
<dbReference type="OrthoDB" id="9810350at2"/>
<keyword evidence="4 11" id="KW-0813">Transport</keyword>
<dbReference type="AlphaFoldDB" id="A0A017H6Y1"/>
<proteinExistence type="inferred from homology"/>
<comment type="subunit">
    <text evidence="3 11">Homopentamer.</text>
</comment>
<sequence length="132" mass="14175">MSVLKEFKEFAIKGNVVDMAVGVIIGGAFGKIVSSLVGDVIMPAVSTILGGQSFAEKAIEIPSKVEGAEPILIKYGLFLQNIIDFVIIAFCVFVMVKIINSLKKKEEEAPAAPPAPSNEEVLLSEIRDLLKK</sequence>
<evidence type="ECO:0000256" key="11">
    <source>
        <dbReference type="HAMAP-Rule" id="MF_00115"/>
    </source>
</evidence>
<name>A0A017H6Y1_9FUSO</name>
<evidence type="ECO:0000313" key="13">
    <source>
        <dbReference type="Proteomes" id="UP000031184"/>
    </source>
</evidence>
<protein>
    <recommendedName>
        <fullName evidence="11">Large-conductance mechanosensitive channel</fullName>
    </recommendedName>
</protein>
<keyword evidence="9 11" id="KW-0472">Membrane</keyword>
<dbReference type="GO" id="GO:0008381">
    <property type="term" value="F:mechanosensitive monoatomic ion channel activity"/>
    <property type="evidence" value="ECO:0007669"/>
    <property type="project" value="UniProtKB-UniRule"/>
</dbReference>
<gene>
    <name evidence="11" type="primary">mscL</name>
    <name evidence="12" type="ORF">C095_09385</name>
</gene>
<dbReference type="NCBIfam" id="TIGR00220">
    <property type="entry name" value="mscL"/>
    <property type="match status" value="1"/>
</dbReference>
<dbReference type="PANTHER" id="PTHR30266">
    <property type="entry name" value="MECHANOSENSITIVE CHANNEL MSCL"/>
    <property type="match status" value="1"/>
</dbReference>
<keyword evidence="6 11" id="KW-0812">Transmembrane</keyword>
<dbReference type="RefSeq" id="WP_005957229.1">
    <property type="nucleotide sequence ID" value="NZ_AOJP01000002.1"/>
</dbReference>
<evidence type="ECO:0000256" key="5">
    <source>
        <dbReference type="ARBA" id="ARBA00022475"/>
    </source>
</evidence>
<evidence type="ECO:0000313" key="12">
    <source>
        <dbReference type="EMBL" id="KID48477.1"/>
    </source>
</evidence>
<feature type="transmembrane region" description="Helical" evidence="11">
    <location>
        <begin position="77"/>
        <end position="96"/>
    </location>
</feature>
<evidence type="ECO:0000256" key="1">
    <source>
        <dbReference type="ARBA" id="ARBA00004651"/>
    </source>
</evidence>
<dbReference type="Gene3D" id="1.10.1200.120">
    <property type="entry name" value="Large-conductance mechanosensitive channel, MscL, domain 1"/>
    <property type="match status" value="1"/>
</dbReference>
<keyword evidence="8 11" id="KW-0406">Ion transport</keyword>
<organism evidence="12 13">
    <name type="scientific">Fusobacterium necrophorum subsp. funduliforme B35</name>
    <dbReference type="NCBI Taxonomy" id="1226633"/>
    <lineage>
        <taxon>Bacteria</taxon>
        <taxon>Fusobacteriati</taxon>
        <taxon>Fusobacteriota</taxon>
        <taxon>Fusobacteriia</taxon>
        <taxon>Fusobacteriales</taxon>
        <taxon>Fusobacteriaceae</taxon>
        <taxon>Fusobacterium</taxon>
    </lineage>
</organism>
<evidence type="ECO:0000256" key="10">
    <source>
        <dbReference type="ARBA" id="ARBA00023303"/>
    </source>
</evidence>
<comment type="subcellular location">
    <subcellularLocation>
        <location evidence="1 11">Cell membrane</location>
        <topology evidence="1 11">Multi-pass membrane protein</topology>
    </subcellularLocation>
</comment>
<accession>A0A017H6Y1</accession>
<dbReference type="EMBL" id="AUZI01000023">
    <property type="protein sequence ID" value="KID48477.1"/>
    <property type="molecule type" value="Genomic_DNA"/>
</dbReference>
<dbReference type="Proteomes" id="UP000031184">
    <property type="component" value="Unassembled WGS sequence"/>
</dbReference>
<dbReference type="GeneID" id="75075121"/>
<keyword evidence="5 11" id="KW-1003">Cell membrane</keyword>
<comment type="caution">
    <text evidence="11">Lacks conserved residue(s) required for the propagation of feature annotation.</text>
</comment>
<comment type="function">
    <text evidence="11">Channel that opens in response to stretch forces in the membrane lipid bilayer. May participate in the regulation of osmotic pressure changes within the cell.</text>
</comment>
<dbReference type="HAMAP" id="MF_00115">
    <property type="entry name" value="MscL"/>
    <property type="match status" value="1"/>
</dbReference>
<dbReference type="SUPFAM" id="SSF81330">
    <property type="entry name" value="Gated mechanosensitive channel"/>
    <property type="match status" value="1"/>
</dbReference>
<dbReference type="PANTHER" id="PTHR30266:SF2">
    <property type="entry name" value="LARGE-CONDUCTANCE MECHANOSENSITIVE CHANNEL"/>
    <property type="match status" value="1"/>
</dbReference>
<dbReference type="FunFam" id="1.10.1200.120:FF:000001">
    <property type="entry name" value="Large-conductance mechanosensitive channel"/>
    <property type="match status" value="1"/>
</dbReference>